<dbReference type="AlphaFoldDB" id="A0A0F9EEQ4"/>
<evidence type="ECO:0000313" key="1">
    <source>
        <dbReference type="EMBL" id="KKL28321.1"/>
    </source>
</evidence>
<sequence length="41" mass="4334">MNVKIVEMNAAGDIVALIAGYSSVDGAGIMSTEEKLIIPRR</sequence>
<name>A0A0F9EEQ4_9ZZZZ</name>
<proteinExistence type="predicted"/>
<dbReference type="EMBL" id="LAZR01035136">
    <property type="protein sequence ID" value="KKL28321.1"/>
    <property type="molecule type" value="Genomic_DNA"/>
</dbReference>
<comment type="caution">
    <text evidence="1">The sequence shown here is derived from an EMBL/GenBank/DDBJ whole genome shotgun (WGS) entry which is preliminary data.</text>
</comment>
<organism evidence="1">
    <name type="scientific">marine sediment metagenome</name>
    <dbReference type="NCBI Taxonomy" id="412755"/>
    <lineage>
        <taxon>unclassified sequences</taxon>
        <taxon>metagenomes</taxon>
        <taxon>ecological metagenomes</taxon>
    </lineage>
</organism>
<reference evidence="1" key="1">
    <citation type="journal article" date="2015" name="Nature">
        <title>Complex archaea that bridge the gap between prokaryotes and eukaryotes.</title>
        <authorList>
            <person name="Spang A."/>
            <person name="Saw J.H."/>
            <person name="Jorgensen S.L."/>
            <person name="Zaremba-Niedzwiedzka K."/>
            <person name="Martijn J."/>
            <person name="Lind A.E."/>
            <person name="van Eijk R."/>
            <person name="Schleper C."/>
            <person name="Guy L."/>
            <person name="Ettema T.J."/>
        </authorList>
    </citation>
    <scope>NUCLEOTIDE SEQUENCE</scope>
</reference>
<gene>
    <name evidence="1" type="ORF">LCGC14_2376310</name>
</gene>
<accession>A0A0F9EEQ4</accession>
<protein>
    <submittedName>
        <fullName evidence="1">Uncharacterized protein</fullName>
    </submittedName>
</protein>